<dbReference type="EMBL" id="JADCUA010000002">
    <property type="protein sequence ID" value="KAH9842698.1"/>
    <property type="molecule type" value="Genomic_DNA"/>
</dbReference>
<accession>A0ABQ8KVJ7</accession>
<reference evidence="2 3" key="1">
    <citation type="journal article" date="2021" name="Environ. Microbiol.">
        <title>Gene family expansions and transcriptome signatures uncover fungal adaptations to wood decay.</title>
        <authorList>
            <person name="Hage H."/>
            <person name="Miyauchi S."/>
            <person name="Viragh M."/>
            <person name="Drula E."/>
            <person name="Min B."/>
            <person name="Chaduli D."/>
            <person name="Navarro D."/>
            <person name="Favel A."/>
            <person name="Norest M."/>
            <person name="Lesage-Meessen L."/>
            <person name="Balint B."/>
            <person name="Merenyi Z."/>
            <person name="de Eugenio L."/>
            <person name="Morin E."/>
            <person name="Martinez A.T."/>
            <person name="Baldrian P."/>
            <person name="Stursova M."/>
            <person name="Martinez M.J."/>
            <person name="Novotny C."/>
            <person name="Magnuson J.K."/>
            <person name="Spatafora J.W."/>
            <person name="Maurice S."/>
            <person name="Pangilinan J."/>
            <person name="Andreopoulos W."/>
            <person name="LaButti K."/>
            <person name="Hundley H."/>
            <person name="Na H."/>
            <person name="Kuo A."/>
            <person name="Barry K."/>
            <person name="Lipzen A."/>
            <person name="Henrissat B."/>
            <person name="Riley R."/>
            <person name="Ahrendt S."/>
            <person name="Nagy L.G."/>
            <person name="Grigoriev I.V."/>
            <person name="Martin F."/>
            <person name="Rosso M.N."/>
        </authorList>
    </citation>
    <scope>NUCLEOTIDE SEQUENCE [LARGE SCALE GENOMIC DNA]</scope>
    <source>
        <strain evidence="2 3">CIRM-BRFM 1785</strain>
    </source>
</reference>
<keyword evidence="1" id="KW-0812">Transmembrane</keyword>
<proteinExistence type="predicted"/>
<dbReference type="Proteomes" id="UP000814176">
    <property type="component" value="Unassembled WGS sequence"/>
</dbReference>
<evidence type="ECO:0000256" key="1">
    <source>
        <dbReference type="SAM" id="Phobius"/>
    </source>
</evidence>
<organism evidence="2 3">
    <name type="scientific">Rhodofomes roseus</name>
    <dbReference type="NCBI Taxonomy" id="34475"/>
    <lineage>
        <taxon>Eukaryota</taxon>
        <taxon>Fungi</taxon>
        <taxon>Dikarya</taxon>
        <taxon>Basidiomycota</taxon>
        <taxon>Agaricomycotina</taxon>
        <taxon>Agaricomycetes</taxon>
        <taxon>Polyporales</taxon>
        <taxon>Rhodofomes</taxon>
    </lineage>
</organism>
<evidence type="ECO:0000313" key="3">
    <source>
        <dbReference type="Proteomes" id="UP000814176"/>
    </source>
</evidence>
<feature type="transmembrane region" description="Helical" evidence="1">
    <location>
        <begin position="55"/>
        <end position="75"/>
    </location>
</feature>
<dbReference type="RefSeq" id="XP_047783745.1">
    <property type="nucleotide sequence ID" value="XM_047922371.1"/>
</dbReference>
<sequence>MSPRCIERFYLDTFVCSLCDLELVRALRPFGSVLSVAAMVVPVSRGFMRQQWGIVYQYLSTFVYIAPSTIMFYTACTIHTRSMITLSRRPQCALSTGASRCSACYHPMGKACQEGLHIRRGTQERRLAARSLSG</sequence>
<keyword evidence="1" id="KW-1133">Transmembrane helix</keyword>
<feature type="transmembrane region" description="Helical" evidence="1">
    <location>
        <begin position="30"/>
        <end position="48"/>
    </location>
</feature>
<keyword evidence="3" id="KW-1185">Reference proteome</keyword>
<comment type="caution">
    <text evidence="2">The sequence shown here is derived from an EMBL/GenBank/DDBJ whole genome shotgun (WGS) entry which is preliminary data.</text>
</comment>
<dbReference type="GeneID" id="72003103"/>
<name>A0ABQ8KVJ7_9APHY</name>
<protein>
    <submittedName>
        <fullName evidence="2">Uncharacterized protein</fullName>
    </submittedName>
</protein>
<gene>
    <name evidence="2" type="ORF">C8Q71DRAFT_734010</name>
</gene>
<evidence type="ECO:0000313" key="2">
    <source>
        <dbReference type="EMBL" id="KAH9842698.1"/>
    </source>
</evidence>
<keyword evidence="1" id="KW-0472">Membrane</keyword>